<reference evidence="2" key="3">
    <citation type="submission" date="2025-09" db="UniProtKB">
        <authorList>
            <consortium name="Ensembl"/>
        </authorList>
    </citation>
    <scope>IDENTIFICATION</scope>
</reference>
<sequence>MYVLSMVWMLLVVGKVLDVEGCHAGEGVGRRKRDIASLRASIGTCMQNKGFRGLMWQGPVDYIVLHTTWFTDTEAVCSTTTNTDTAACWLEQVNSLIGRTSPIFDAVKDCIIAFSNTATGGNYTGDRFASNETETPDDDANCPTVQVNQYITDFATFTDDIGVTVPDDTTVEDVTSVIDFIQQDVICRKCSCTELSQNTGVLEEYELPSGLSCGRCWSTRLGALT</sequence>
<proteinExistence type="predicted"/>
<feature type="signal peptide" evidence="1">
    <location>
        <begin position="1"/>
        <end position="24"/>
    </location>
</feature>
<dbReference type="HOGENOM" id="CLU_1232295_0_0_1"/>
<keyword evidence="3" id="KW-1185">Reference proteome</keyword>
<evidence type="ECO:0000256" key="1">
    <source>
        <dbReference type="SAM" id="SignalP"/>
    </source>
</evidence>
<name>F6QF46_CIOIN</name>
<dbReference type="AlphaFoldDB" id="F6QF46"/>
<accession>F6QF46</accession>
<dbReference type="Proteomes" id="UP000008144">
    <property type="component" value="Unassembled WGS sequence"/>
</dbReference>
<keyword evidence="1" id="KW-0732">Signal</keyword>
<dbReference type="GeneTree" id="ENSGT00530000066831"/>
<evidence type="ECO:0000313" key="2">
    <source>
        <dbReference type="Ensembl" id="ENSCINP00000018100.3"/>
    </source>
</evidence>
<dbReference type="Ensembl" id="ENSCINT00000018100.3">
    <property type="protein sequence ID" value="ENSCINP00000018100.3"/>
    <property type="gene ID" value="ENSCING00000008894.3"/>
</dbReference>
<dbReference type="InParanoid" id="F6QF46"/>
<organism evidence="2 3">
    <name type="scientific">Ciona intestinalis</name>
    <name type="common">Transparent sea squirt</name>
    <name type="synonym">Ascidia intestinalis</name>
    <dbReference type="NCBI Taxonomy" id="7719"/>
    <lineage>
        <taxon>Eukaryota</taxon>
        <taxon>Metazoa</taxon>
        <taxon>Chordata</taxon>
        <taxon>Tunicata</taxon>
        <taxon>Ascidiacea</taxon>
        <taxon>Phlebobranchia</taxon>
        <taxon>Cionidae</taxon>
        <taxon>Ciona</taxon>
    </lineage>
</organism>
<evidence type="ECO:0000313" key="3">
    <source>
        <dbReference type="Proteomes" id="UP000008144"/>
    </source>
</evidence>
<feature type="chain" id="PRO_5003341361" evidence="1">
    <location>
        <begin position="25"/>
        <end position="225"/>
    </location>
</feature>
<reference evidence="2" key="2">
    <citation type="submission" date="2025-08" db="UniProtKB">
        <authorList>
            <consortium name="Ensembl"/>
        </authorList>
    </citation>
    <scope>IDENTIFICATION</scope>
</reference>
<protein>
    <submittedName>
        <fullName evidence="2">Uncharacterized protein</fullName>
    </submittedName>
</protein>
<reference evidence="3" key="1">
    <citation type="journal article" date="2002" name="Science">
        <title>The draft genome of Ciona intestinalis: insights into chordate and vertebrate origins.</title>
        <authorList>
            <person name="Dehal P."/>
            <person name="Satou Y."/>
            <person name="Campbell R.K."/>
            <person name="Chapman J."/>
            <person name="Degnan B."/>
            <person name="De Tomaso A."/>
            <person name="Davidson B."/>
            <person name="Di Gregorio A."/>
            <person name="Gelpke M."/>
            <person name="Goodstein D.M."/>
            <person name="Harafuji N."/>
            <person name="Hastings K.E."/>
            <person name="Ho I."/>
            <person name="Hotta K."/>
            <person name="Huang W."/>
            <person name="Kawashima T."/>
            <person name="Lemaire P."/>
            <person name="Martinez D."/>
            <person name="Meinertzhagen I.A."/>
            <person name="Necula S."/>
            <person name="Nonaka M."/>
            <person name="Putnam N."/>
            <person name="Rash S."/>
            <person name="Saiga H."/>
            <person name="Satake M."/>
            <person name="Terry A."/>
            <person name="Yamada L."/>
            <person name="Wang H.G."/>
            <person name="Awazu S."/>
            <person name="Azumi K."/>
            <person name="Boore J."/>
            <person name="Branno M."/>
            <person name="Chin-Bow S."/>
            <person name="DeSantis R."/>
            <person name="Doyle S."/>
            <person name="Francino P."/>
            <person name="Keys D.N."/>
            <person name="Haga S."/>
            <person name="Hayashi H."/>
            <person name="Hino K."/>
            <person name="Imai K.S."/>
            <person name="Inaba K."/>
            <person name="Kano S."/>
            <person name="Kobayashi K."/>
            <person name="Kobayashi M."/>
            <person name="Lee B.I."/>
            <person name="Makabe K.W."/>
            <person name="Manohar C."/>
            <person name="Matassi G."/>
            <person name="Medina M."/>
            <person name="Mochizuki Y."/>
            <person name="Mount S."/>
            <person name="Morishita T."/>
            <person name="Miura S."/>
            <person name="Nakayama A."/>
            <person name="Nishizaka S."/>
            <person name="Nomoto H."/>
            <person name="Ohta F."/>
            <person name="Oishi K."/>
            <person name="Rigoutsos I."/>
            <person name="Sano M."/>
            <person name="Sasaki A."/>
            <person name="Sasakura Y."/>
            <person name="Shoguchi E."/>
            <person name="Shin-i T."/>
            <person name="Spagnuolo A."/>
            <person name="Stainier D."/>
            <person name="Suzuki M.M."/>
            <person name="Tassy O."/>
            <person name="Takatori N."/>
            <person name="Tokuoka M."/>
            <person name="Yagi K."/>
            <person name="Yoshizaki F."/>
            <person name="Wada S."/>
            <person name="Zhang C."/>
            <person name="Hyatt P.D."/>
            <person name="Larimer F."/>
            <person name="Detter C."/>
            <person name="Doggett N."/>
            <person name="Glavina T."/>
            <person name="Hawkins T."/>
            <person name="Richardson P."/>
            <person name="Lucas S."/>
            <person name="Kohara Y."/>
            <person name="Levine M."/>
            <person name="Satoh N."/>
            <person name="Rokhsar D.S."/>
        </authorList>
    </citation>
    <scope>NUCLEOTIDE SEQUENCE [LARGE SCALE GENOMIC DNA]</scope>
</reference>